<dbReference type="InterPro" id="IPR032789">
    <property type="entry name" value="T2SS-T3SS_pil_N"/>
</dbReference>
<evidence type="ECO:0000259" key="5">
    <source>
        <dbReference type="Pfam" id="PF13629"/>
    </source>
</evidence>
<dbReference type="RefSeq" id="WP_072306872.1">
    <property type="nucleotide sequence ID" value="NZ_FPJA01000012.1"/>
</dbReference>
<organism evidence="6 7">
    <name type="scientific">Selenomonas ruminantium</name>
    <dbReference type="NCBI Taxonomy" id="971"/>
    <lineage>
        <taxon>Bacteria</taxon>
        <taxon>Bacillati</taxon>
        <taxon>Bacillota</taxon>
        <taxon>Negativicutes</taxon>
        <taxon>Selenomonadales</taxon>
        <taxon>Selenomonadaceae</taxon>
        <taxon>Selenomonas</taxon>
    </lineage>
</organism>
<dbReference type="EMBL" id="FPJA01000012">
    <property type="protein sequence ID" value="SFW60189.1"/>
    <property type="molecule type" value="Genomic_DNA"/>
</dbReference>
<feature type="region of interest" description="Disordered" evidence="2">
    <location>
        <begin position="504"/>
        <end position="546"/>
    </location>
</feature>
<dbReference type="PANTHER" id="PTHR30332">
    <property type="entry name" value="PROBABLE GENERAL SECRETION PATHWAY PROTEIN D"/>
    <property type="match status" value="1"/>
</dbReference>
<evidence type="ECO:0000256" key="1">
    <source>
        <dbReference type="RuleBase" id="RU004003"/>
    </source>
</evidence>
<evidence type="ECO:0000259" key="4">
    <source>
        <dbReference type="Pfam" id="PF00263"/>
    </source>
</evidence>
<dbReference type="InterPro" id="IPR050810">
    <property type="entry name" value="Bact_Secretion_Sys_Channel"/>
</dbReference>
<feature type="chain" id="PRO_5012453444" evidence="3">
    <location>
        <begin position="28"/>
        <end position="546"/>
    </location>
</feature>
<protein>
    <submittedName>
        <fullName evidence="6">Flp pilus assembly protein, secretin CpaC</fullName>
    </submittedName>
</protein>
<feature type="domain" description="Type II/III secretion system secretin-like" evidence="4">
    <location>
        <begin position="319"/>
        <end position="480"/>
    </location>
</feature>
<comment type="similarity">
    <text evidence="1">Belongs to the bacterial secretin family.</text>
</comment>
<proteinExistence type="inferred from homology"/>
<dbReference type="InterPro" id="IPR004846">
    <property type="entry name" value="T2SS/T3SS_dom"/>
</dbReference>
<dbReference type="PRINTS" id="PR00811">
    <property type="entry name" value="BCTERIALGSPD"/>
</dbReference>
<dbReference type="AlphaFoldDB" id="A0A1K1QK91"/>
<accession>A0A1K1QK91</accession>
<evidence type="ECO:0000313" key="6">
    <source>
        <dbReference type="EMBL" id="SFW60189.1"/>
    </source>
</evidence>
<keyword evidence="7" id="KW-1185">Reference proteome</keyword>
<sequence length="546" mass="59079">MYTGTKIALGMAAVTAIMAPAPAYAYAQPLWLGVNQAYYLSTNSAITRVAVGNPKIADVQELGKFAINIVAIKQGTTTINVWTANGMRQDFTVSVNNEDKGLAAAIEQAINLPGVTVQMVNNRVLLRGTVNNQYEKDLAFKVACLYVGEDPTKTKKDELKLGEHSDSDKVKTSVRTEEQVDSSARVINLLDMENPDQINMEALVIEINSDAAKKLGITYSSDVTGGNNGNASVQTSVTATGVKGDIDSSGNFTNGSADSVKYTSSSTPTGFNNRASSGDVGLFWAGESYGPQRSKGSHWYTRNWLYTHFSKINAQLRLLVQQGKARIVSRPNITTMSGKSAGILVGGEIPYPVVSASSNNITVEYKPYGISLNLINPIVDRQGNIQAKINAEVSRLDWSNSVMANGYSMPGLSTRSAQTTVTIPSGMTMAIGGLLNSEDSKIVQKVPLLGDIPILGELFKYHNDSRQKSEIMILLTPRVVNERTEVKMSDKMADYFNDSRREVRDMQSVDVNGPIPEKPDKKKKVAVQDETSPLDNIMPVSGSQGN</sequence>
<dbReference type="GO" id="GO:0015627">
    <property type="term" value="C:type II protein secretion system complex"/>
    <property type="evidence" value="ECO:0007669"/>
    <property type="project" value="TreeGrafter"/>
</dbReference>
<gene>
    <name evidence="6" type="ORF">SAMN02910323_2684</name>
</gene>
<dbReference type="Proteomes" id="UP000182958">
    <property type="component" value="Unassembled WGS sequence"/>
</dbReference>
<dbReference type="Pfam" id="PF13629">
    <property type="entry name" value="T2SS-T3SS_pil_N"/>
    <property type="match status" value="1"/>
</dbReference>
<dbReference type="InterPro" id="IPR001775">
    <property type="entry name" value="GspD/PilQ"/>
</dbReference>
<keyword evidence="3" id="KW-0732">Signal</keyword>
<evidence type="ECO:0000256" key="3">
    <source>
        <dbReference type="SAM" id="SignalP"/>
    </source>
</evidence>
<feature type="signal peptide" evidence="3">
    <location>
        <begin position="1"/>
        <end position="27"/>
    </location>
</feature>
<feature type="domain" description="Pilus formation protein N-terminal" evidence="5">
    <location>
        <begin position="27"/>
        <end position="95"/>
    </location>
</feature>
<dbReference type="Pfam" id="PF00263">
    <property type="entry name" value="Secretin"/>
    <property type="match status" value="1"/>
</dbReference>
<dbReference type="PANTHER" id="PTHR30332:SF17">
    <property type="entry name" value="TYPE IV PILIATION SYSTEM PROTEIN DR_0774-RELATED"/>
    <property type="match status" value="1"/>
</dbReference>
<reference evidence="7" key="1">
    <citation type="submission" date="2016-11" db="EMBL/GenBank/DDBJ databases">
        <authorList>
            <person name="Varghese N."/>
            <person name="Submissions S."/>
        </authorList>
    </citation>
    <scope>NUCLEOTIDE SEQUENCE [LARGE SCALE GENOMIC DNA]</scope>
    <source>
        <strain evidence="7">C3</strain>
    </source>
</reference>
<dbReference type="GO" id="GO:0009306">
    <property type="term" value="P:protein secretion"/>
    <property type="evidence" value="ECO:0007669"/>
    <property type="project" value="InterPro"/>
</dbReference>
<evidence type="ECO:0000256" key="2">
    <source>
        <dbReference type="SAM" id="MobiDB-lite"/>
    </source>
</evidence>
<name>A0A1K1QK91_SELRU</name>
<evidence type="ECO:0000313" key="7">
    <source>
        <dbReference type="Proteomes" id="UP000182958"/>
    </source>
</evidence>